<dbReference type="EMBL" id="JAGILA010000004">
    <property type="protein sequence ID" value="MBP2236752.1"/>
    <property type="molecule type" value="Genomic_DNA"/>
</dbReference>
<evidence type="ECO:0008006" key="3">
    <source>
        <dbReference type="Google" id="ProtNLM"/>
    </source>
</evidence>
<organism evidence="1 2">
    <name type="scientific">Sinorhizobium kostiense</name>
    <dbReference type="NCBI Taxonomy" id="76747"/>
    <lineage>
        <taxon>Bacteria</taxon>
        <taxon>Pseudomonadati</taxon>
        <taxon>Pseudomonadota</taxon>
        <taxon>Alphaproteobacteria</taxon>
        <taxon>Hyphomicrobiales</taxon>
        <taxon>Rhizobiaceae</taxon>
        <taxon>Sinorhizobium/Ensifer group</taxon>
        <taxon>Sinorhizobium</taxon>
    </lineage>
</organism>
<dbReference type="Proteomes" id="UP000730739">
    <property type="component" value="Unassembled WGS sequence"/>
</dbReference>
<reference evidence="1 2" key="1">
    <citation type="submission" date="2021-03" db="EMBL/GenBank/DDBJ databases">
        <title>Genomic Encyclopedia of Type Strains, Phase IV (KMG-IV): sequencing the most valuable type-strain genomes for metagenomic binning, comparative biology and taxonomic classification.</title>
        <authorList>
            <person name="Goeker M."/>
        </authorList>
    </citation>
    <scope>NUCLEOTIDE SEQUENCE [LARGE SCALE GENOMIC DNA]</scope>
    <source>
        <strain evidence="1 2">DSM 13372</strain>
    </source>
</reference>
<name>A0ABS4R1J3_9HYPH</name>
<dbReference type="RefSeq" id="WP_268828486.1">
    <property type="nucleotide sequence ID" value="NZ_JAGILA010000004.1"/>
</dbReference>
<accession>A0ABS4R1J3</accession>
<proteinExistence type="predicted"/>
<evidence type="ECO:0000313" key="2">
    <source>
        <dbReference type="Proteomes" id="UP000730739"/>
    </source>
</evidence>
<sequence length="43" mass="4961">MHEQRREFLDGQQLHALARRQRSAAMGKICVLAIRSVLRPLFG</sequence>
<evidence type="ECO:0000313" key="1">
    <source>
        <dbReference type="EMBL" id="MBP2236752.1"/>
    </source>
</evidence>
<protein>
    <recommendedName>
        <fullName evidence="3">Transposase</fullName>
    </recommendedName>
</protein>
<comment type="caution">
    <text evidence="1">The sequence shown here is derived from an EMBL/GenBank/DDBJ whole genome shotgun (WGS) entry which is preliminary data.</text>
</comment>
<keyword evidence="2" id="KW-1185">Reference proteome</keyword>
<gene>
    <name evidence="1" type="ORF">J2Z31_003266</name>
</gene>